<feature type="DNA-binding region" description="H-T-H motif" evidence="2">
    <location>
        <begin position="41"/>
        <end position="60"/>
    </location>
</feature>
<dbReference type="Pfam" id="PF17932">
    <property type="entry name" value="TetR_C_24"/>
    <property type="match status" value="1"/>
</dbReference>
<organism evidence="5 6">
    <name type="scientific">Homoserinimonas aerilata</name>
    <dbReference type="NCBI Taxonomy" id="1162970"/>
    <lineage>
        <taxon>Bacteria</taxon>
        <taxon>Bacillati</taxon>
        <taxon>Actinomycetota</taxon>
        <taxon>Actinomycetes</taxon>
        <taxon>Micrococcales</taxon>
        <taxon>Microbacteriaceae</taxon>
        <taxon>Homoserinimonas</taxon>
    </lineage>
</organism>
<dbReference type="InterPro" id="IPR009057">
    <property type="entry name" value="Homeodomain-like_sf"/>
</dbReference>
<dbReference type="Proteomes" id="UP000317998">
    <property type="component" value="Unassembled WGS sequence"/>
</dbReference>
<dbReference type="OrthoDB" id="9179041at2"/>
<name>A0A542YI94_9MICO</name>
<evidence type="ECO:0000256" key="3">
    <source>
        <dbReference type="SAM" id="MobiDB-lite"/>
    </source>
</evidence>
<gene>
    <name evidence="5" type="ORF">FB562_0789</name>
</gene>
<dbReference type="Pfam" id="PF00440">
    <property type="entry name" value="TetR_N"/>
    <property type="match status" value="1"/>
</dbReference>
<evidence type="ECO:0000256" key="1">
    <source>
        <dbReference type="ARBA" id="ARBA00023125"/>
    </source>
</evidence>
<proteinExistence type="predicted"/>
<dbReference type="InterPro" id="IPR001647">
    <property type="entry name" value="HTH_TetR"/>
</dbReference>
<dbReference type="PROSITE" id="PS50977">
    <property type="entry name" value="HTH_TETR_2"/>
    <property type="match status" value="1"/>
</dbReference>
<dbReference type="RefSeq" id="WP_141879940.1">
    <property type="nucleotide sequence ID" value="NZ_VFOM01000001.1"/>
</dbReference>
<evidence type="ECO:0000313" key="6">
    <source>
        <dbReference type="Proteomes" id="UP000317998"/>
    </source>
</evidence>
<sequence length="199" mass="20929">MTAIPQGEAGTPRSQAKAERRTALLTAAAAQFAERGYSRVSLEELGAAVGVSGPAVYRHFSGKQAVLTELLVGVSASLRAGGQAVVDEHPDAAGTLAALVAFHVDFALGDADVIRVQDRDLDSLAEDARHDVRRLQRSYSELWVDALALTLPEAPRSELRVRVQAVFGLINSTPHSVRAASAPPTRGVLEAMALAALTA</sequence>
<dbReference type="SUPFAM" id="SSF46689">
    <property type="entry name" value="Homeodomain-like"/>
    <property type="match status" value="1"/>
</dbReference>
<keyword evidence="1 2" id="KW-0238">DNA-binding</keyword>
<evidence type="ECO:0000313" key="5">
    <source>
        <dbReference type="EMBL" id="TQL47721.1"/>
    </source>
</evidence>
<evidence type="ECO:0000259" key="4">
    <source>
        <dbReference type="PROSITE" id="PS50977"/>
    </source>
</evidence>
<dbReference type="GO" id="GO:0000976">
    <property type="term" value="F:transcription cis-regulatory region binding"/>
    <property type="evidence" value="ECO:0007669"/>
    <property type="project" value="TreeGrafter"/>
</dbReference>
<evidence type="ECO:0000256" key="2">
    <source>
        <dbReference type="PROSITE-ProRule" id="PRU00335"/>
    </source>
</evidence>
<keyword evidence="6" id="KW-1185">Reference proteome</keyword>
<dbReference type="PRINTS" id="PR00455">
    <property type="entry name" value="HTHTETR"/>
</dbReference>
<dbReference type="Gene3D" id="1.10.10.60">
    <property type="entry name" value="Homeodomain-like"/>
    <property type="match status" value="1"/>
</dbReference>
<reference evidence="5 6" key="1">
    <citation type="submission" date="2019-06" db="EMBL/GenBank/DDBJ databases">
        <title>Sequencing the genomes of 1000 actinobacteria strains.</title>
        <authorList>
            <person name="Klenk H.-P."/>
        </authorList>
    </citation>
    <scope>NUCLEOTIDE SEQUENCE [LARGE SCALE GENOMIC DNA]</scope>
    <source>
        <strain evidence="5 6">DSM 26477</strain>
    </source>
</reference>
<feature type="domain" description="HTH tetR-type" evidence="4">
    <location>
        <begin position="18"/>
        <end position="78"/>
    </location>
</feature>
<dbReference type="EMBL" id="VFOM01000001">
    <property type="protein sequence ID" value="TQL47721.1"/>
    <property type="molecule type" value="Genomic_DNA"/>
</dbReference>
<dbReference type="InterPro" id="IPR050109">
    <property type="entry name" value="HTH-type_TetR-like_transc_reg"/>
</dbReference>
<accession>A0A542YI94</accession>
<dbReference type="AlphaFoldDB" id="A0A542YI94"/>
<dbReference type="Gene3D" id="1.10.357.10">
    <property type="entry name" value="Tetracycline Repressor, domain 2"/>
    <property type="match status" value="1"/>
</dbReference>
<dbReference type="InterPro" id="IPR041490">
    <property type="entry name" value="KstR2_TetR_C"/>
</dbReference>
<dbReference type="InterPro" id="IPR023772">
    <property type="entry name" value="DNA-bd_HTH_TetR-type_CS"/>
</dbReference>
<dbReference type="PANTHER" id="PTHR30055">
    <property type="entry name" value="HTH-TYPE TRANSCRIPTIONAL REGULATOR RUTR"/>
    <property type="match status" value="1"/>
</dbReference>
<protein>
    <submittedName>
        <fullName evidence="5">TetR family transcriptional regulator</fullName>
    </submittedName>
</protein>
<feature type="region of interest" description="Disordered" evidence="3">
    <location>
        <begin position="1"/>
        <end position="20"/>
    </location>
</feature>
<comment type="caution">
    <text evidence="5">The sequence shown here is derived from an EMBL/GenBank/DDBJ whole genome shotgun (WGS) entry which is preliminary data.</text>
</comment>
<dbReference type="PANTHER" id="PTHR30055:SF237">
    <property type="entry name" value="TRANSCRIPTIONAL REPRESSOR MCE3R"/>
    <property type="match status" value="1"/>
</dbReference>
<dbReference type="PROSITE" id="PS01081">
    <property type="entry name" value="HTH_TETR_1"/>
    <property type="match status" value="1"/>
</dbReference>
<dbReference type="GO" id="GO:0003700">
    <property type="term" value="F:DNA-binding transcription factor activity"/>
    <property type="evidence" value="ECO:0007669"/>
    <property type="project" value="TreeGrafter"/>
</dbReference>